<evidence type="ECO:0000256" key="5">
    <source>
        <dbReference type="ARBA" id="ARBA00022692"/>
    </source>
</evidence>
<dbReference type="EMBL" id="LJXB01000076">
    <property type="protein sequence ID" value="KPU59427.1"/>
    <property type="molecule type" value="Genomic_DNA"/>
</dbReference>
<evidence type="ECO:0000256" key="7">
    <source>
        <dbReference type="ARBA" id="ARBA00022989"/>
    </source>
</evidence>
<feature type="domain" description="ABC transmembrane type-1" evidence="10">
    <location>
        <begin position="25"/>
        <end position="222"/>
    </location>
</feature>
<comment type="caution">
    <text evidence="11">The sequence shown here is derived from an EMBL/GenBank/DDBJ whole genome shotgun (WGS) entry which is preliminary data.</text>
</comment>
<evidence type="ECO:0000256" key="6">
    <source>
        <dbReference type="ARBA" id="ARBA00022970"/>
    </source>
</evidence>
<evidence type="ECO:0000256" key="8">
    <source>
        <dbReference type="ARBA" id="ARBA00023136"/>
    </source>
</evidence>
<dbReference type="SUPFAM" id="SSF161098">
    <property type="entry name" value="MetI-like"/>
    <property type="match status" value="1"/>
</dbReference>
<evidence type="ECO:0000259" key="10">
    <source>
        <dbReference type="PROSITE" id="PS50928"/>
    </source>
</evidence>
<dbReference type="AlphaFoldDB" id="A0A0P8XHU2"/>
<dbReference type="PANTHER" id="PTHR30614:SF47">
    <property type="entry name" value="ABC TRANSPORTER PERMEASE"/>
    <property type="match status" value="1"/>
</dbReference>
<dbReference type="Pfam" id="PF00528">
    <property type="entry name" value="BPD_transp_1"/>
    <property type="match status" value="1"/>
</dbReference>
<keyword evidence="5 9" id="KW-0812">Transmembrane</keyword>
<accession>A0A0P8XHU2</accession>
<dbReference type="Gene3D" id="1.10.3720.10">
    <property type="entry name" value="MetI-like"/>
    <property type="match status" value="1"/>
</dbReference>
<dbReference type="InterPro" id="IPR000515">
    <property type="entry name" value="MetI-like"/>
</dbReference>
<keyword evidence="6" id="KW-0029">Amino-acid transport</keyword>
<evidence type="ECO:0000313" key="11">
    <source>
        <dbReference type="EMBL" id="KPU59427.1"/>
    </source>
</evidence>
<dbReference type="GO" id="GO:0043190">
    <property type="term" value="C:ATP-binding cassette (ABC) transporter complex"/>
    <property type="evidence" value="ECO:0007669"/>
    <property type="project" value="InterPro"/>
</dbReference>
<feature type="transmembrane region" description="Helical" evidence="9">
    <location>
        <begin position="202"/>
        <end position="226"/>
    </location>
</feature>
<dbReference type="PATRIC" id="fig|294.162.peg.2812"/>
<proteinExistence type="inferred from homology"/>
<keyword evidence="3 9" id="KW-0813">Transport</keyword>
<evidence type="ECO:0000256" key="3">
    <source>
        <dbReference type="ARBA" id="ARBA00022448"/>
    </source>
</evidence>
<dbReference type="InterPro" id="IPR010065">
    <property type="entry name" value="AA_ABC_transptr_permease_3TM"/>
</dbReference>
<comment type="subcellular location">
    <subcellularLocation>
        <location evidence="1">Cell inner membrane</location>
        <topology evidence="1">Multi-pass membrane protein</topology>
    </subcellularLocation>
    <subcellularLocation>
        <location evidence="9">Cell membrane</location>
        <topology evidence="9">Multi-pass membrane protein</topology>
    </subcellularLocation>
</comment>
<feature type="transmembrane region" description="Helical" evidence="9">
    <location>
        <begin position="103"/>
        <end position="119"/>
    </location>
</feature>
<keyword evidence="4" id="KW-1003">Cell membrane</keyword>
<dbReference type="GO" id="GO:0022857">
    <property type="term" value="F:transmembrane transporter activity"/>
    <property type="evidence" value="ECO:0007669"/>
    <property type="project" value="InterPro"/>
</dbReference>
<feature type="transmembrane region" description="Helical" evidence="9">
    <location>
        <begin position="61"/>
        <end position="83"/>
    </location>
</feature>
<protein>
    <submittedName>
        <fullName evidence="11">Amino ABC transporter, permease, 3-TM region, His/Glu/Gln/Arg/opine family domain protein</fullName>
    </submittedName>
</protein>
<evidence type="ECO:0000256" key="4">
    <source>
        <dbReference type="ARBA" id="ARBA00022475"/>
    </source>
</evidence>
<evidence type="ECO:0000313" key="12">
    <source>
        <dbReference type="Proteomes" id="UP000050349"/>
    </source>
</evidence>
<dbReference type="PROSITE" id="PS50928">
    <property type="entry name" value="ABC_TM1"/>
    <property type="match status" value="1"/>
</dbReference>
<dbReference type="GO" id="GO:0006865">
    <property type="term" value="P:amino acid transport"/>
    <property type="evidence" value="ECO:0007669"/>
    <property type="project" value="UniProtKB-KW"/>
</dbReference>
<keyword evidence="8 9" id="KW-0472">Membrane</keyword>
<comment type="similarity">
    <text evidence="2">Belongs to the binding-protein-dependent transport system permease family. HisMQ subfamily.</text>
</comment>
<evidence type="ECO:0000256" key="2">
    <source>
        <dbReference type="ARBA" id="ARBA00010072"/>
    </source>
</evidence>
<keyword evidence="7 9" id="KW-1133">Transmembrane helix</keyword>
<feature type="transmembrane region" description="Helical" evidence="9">
    <location>
        <begin position="20"/>
        <end position="49"/>
    </location>
</feature>
<dbReference type="CDD" id="cd06261">
    <property type="entry name" value="TM_PBP2"/>
    <property type="match status" value="1"/>
</dbReference>
<organism evidence="11 12">
    <name type="scientific">Pseudomonas fluorescens</name>
    <dbReference type="NCBI Taxonomy" id="294"/>
    <lineage>
        <taxon>Bacteria</taxon>
        <taxon>Pseudomonadati</taxon>
        <taxon>Pseudomonadota</taxon>
        <taxon>Gammaproteobacteria</taxon>
        <taxon>Pseudomonadales</taxon>
        <taxon>Pseudomonadaceae</taxon>
        <taxon>Pseudomonas</taxon>
    </lineage>
</organism>
<evidence type="ECO:0000256" key="1">
    <source>
        <dbReference type="ARBA" id="ARBA00004429"/>
    </source>
</evidence>
<dbReference type="InterPro" id="IPR035906">
    <property type="entry name" value="MetI-like_sf"/>
</dbReference>
<dbReference type="InterPro" id="IPR043429">
    <property type="entry name" value="ArtM/GltK/GlnP/TcyL/YhdX-like"/>
</dbReference>
<reference evidence="11 12" key="1">
    <citation type="submission" date="2015-09" db="EMBL/GenBank/DDBJ databases">
        <authorList>
            <person name="Jackson K.R."/>
            <person name="Lunt B.L."/>
            <person name="Fisher J.N.B."/>
            <person name="Gardner A.V."/>
            <person name="Bailey M.E."/>
            <person name="Deus L.M."/>
            <person name="Earl A.S."/>
            <person name="Gibby P.D."/>
            <person name="Hartmann K.A."/>
            <person name="Liu J.E."/>
            <person name="Manci A.M."/>
            <person name="Nielsen D.A."/>
            <person name="Solomon M.B."/>
            <person name="Breakwell D.P."/>
            <person name="Burnett S.H."/>
            <person name="Grose J.H."/>
        </authorList>
    </citation>
    <scope>NUCLEOTIDE SEQUENCE [LARGE SCALE GENOMIC DNA]</scope>
    <source>
        <strain evidence="11 12">S613</strain>
    </source>
</reference>
<gene>
    <name evidence="11" type="ORF">AN403_3031</name>
</gene>
<dbReference type="OrthoDB" id="6534575at2"/>
<dbReference type="NCBIfam" id="TIGR01726">
    <property type="entry name" value="HEQRo_perm_3TM"/>
    <property type="match status" value="1"/>
</dbReference>
<feature type="transmembrane region" description="Helical" evidence="9">
    <location>
        <begin position="171"/>
        <end position="190"/>
    </location>
</feature>
<name>A0A0P8XHU2_PSEFL</name>
<sequence>MHEFMSSFLSLFSEPSYREVLLQGLILTVWLTLFSWVLAVVLGLLLAMIRVSGNAACEKLVAAYVSYQQNVPMLVHILLWYFGVSNVLPLFMQNSLGFFGSEFIYPAIAIGLCMAAYYSEDLRSGLRAIPPGQHEASRSLGLSYFQSMRKVIIPQALRICAPPVVNHTVLLFKNTSLAMAVGAAELTYAVRDIENQTFLTFPAYLIATLFYLAVSLALMGLGSFVAHRTRIQAR</sequence>
<evidence type="ECO:0000256" key="9">
    <source>
        <dbReference type="RuleBase" id="RU363032"/>
    </source>
</evidence>
<dbReference type="Proteomes" id="UP000050349">
    <property type="component" value="Unassembled WGS sequence"/>
</dbReference>
<dbReference type="PANTHER" id="PTHR30614">
    <property type="entry name" value="MEMBRANE COMPONENT OF AMINO ACID ABC TRANSPORTER"/>
    <property type="match status" value="1"/>
</dbReference>